<comment type="subcellular location">
    <subcellularLocation>
        <location evidence="2">Membrane</location>
        <topology evidence="2">Multi-pass membrane protein</topology>
    </subcellularLocation>
</comment>
<keyword evidence="14" id="KW-1185">Reference proteome</keyword>
<sequence>MGDLLFTLAAFAVAIGILVTVHEYGHFRVARWAGVRVLRFSVGMGRPLLRRTGKDGTEYVLAALPIGGYVKMLDEREGEVDPAERHRAFNNRPLGWRTAVVLAGPVANFLFAIVAYWLMLVLGMPGLQATVDAVDPDSAAARAGLAAGDAIVAVEGRPASTWGAAMQSLLPAALDGETVKITLQRDGREETVTLEVPRMPDAARSGDLGGRLGMTPARPAIPPVLGEIESGSPADRAGLKAGDRIAAAAGEPVAGWRELVERVQASPGEPLALTVEDDLGQRQVTVTPEAVPRPEGEPYGRIGAGVEPPGSMPAEYRAVQRFGPVAALGEGVIRTWETATMTLKVLGRMVVGQASLENLSGPITIAQFAGYTADAGFVQFISFLAVVSISLGVINLLPVPLLDGGHLLYYGIELFKGSPVSEQTEALGQRIGLAAILALMGLAFYNDLSRLFS</sequence>
<evidence type="ECO:0000256" key="6">
    <source>
        <dbReference type="ARBA" id="ARBA00022801"/>
    </source>
</evidence>
<dbReference type="SUPFAM" id="SSF50156">
    <property type="entry name" value="PDZ domain-like"/>
    <property type="match status" value="2"/>
</dbReference>
<dbReference type="CDD" id="cd23081">
    <property type="entry name" value="cpPDZ_EcRseP-like"/>
    <property type="match status" value="1"/>
</dbReference>
<dbReference type="AlphaFoldDB" id="A0A1I1PBC7"/>
<keyword evidence="5 11" id="KW-0812">Transmembrane</keyword>
<keyword evidence="11" id="KW-0479">Metal-binding</keyword>
<evidence type="ECO:0000256" key="1">
    <source>
        <dbReference type="ARBA" id="ARBA00001947"/>
    </source>
</evidence>
<dbReference type="OrthoDB" id="9782003at2"/>
<evidence type="ECO:0000256" key="4">
    <source>
        <dbReference type="ARBA" id="ARBA00022670"/>
    </source>
</evidence>
<keyword evidence="7 11" id="KW-0862">Zinc</keyword>
<dbReference type="GO" id="GO:0004222">
    <property type="term" value="F:metalloendopeptidase activity"/>
    <property type="evidence" value="ECO:0007669"/>
    <property type="project" value="InterPro"/>
</dbReference>
<evidence type="ECO:0000256" key="11">
    <source>
        <dbReference type="RuleBase" id="RU362031"/>
    </source>
</evidence>
<evidence type="ECO:0000313" key="13">
    <source>
        <dbReference type="EMBL" id="SFD07016.1"/>
    </source>
</evidence>
<dbReference type="Pfam" id="PF02163">
    <property type="entry name" value="Peptidase_M50"/>
    <property type="match status" value="1"/>
</dbReference>
<comment type="cofactor">
    <cofactor evidence="1 11">
        <name>Zn(2+)</name>
        <dbReference type="ChEBI" id="CHEBI:29105"/>
    </cofactor>
</comment>
<dbReference type="PANTHER" id="PTHR42837">
    <property type="entry name" value="REGULATOR OF SIGMA-E PROTEASE RSEP"/>
    <property type="match status" value="1"/>
</dbReference>
<dbReference type="EC" id="3.4.24.-" evidence="11"/>
<evidence type="ECO:0000256" key="5">
    <source>
        <dbReference type="ARBA" id="ARBA00022692"/>
    </source>
</evidence>
<dbReference type="InterPro" id="IPR004387">
    <property type="entry name" value="Pept_M50_Zn"/>
</dbReference>
<keyword evidence="4 13" id="KW-0645">Protease</keyword>
<dbReference type="SMART" id="SM00228">
    <property type="entry name" value="PDZ"/>
    <property type="match status" value="2"/>
</dbReference>
<dbReference type="Gene3D" id="2.30.42.10">
    <property type="match status" value="2"/>
</dbReference>
<feature type="transmembrane region" description="Helical" evidence="11">
    <location>
        <begin position="94"/>
        <end position="118"/>
    </location>
</feature>
<dbReference type="GO" id="GO:0006508">
    <property type="term" value="P:proteolysis"/>
    <property type="evidence" value="ECO:0007669"/>
    <property type="project" value="UniProtKB-KW"/>
</dbReference>
<gene>
    <name evidence="13" type="ORF">SAMN05660831_00700</name>
</gene>
<dbReference type="InterPro" id="IPR008915">
    <property type="entry name" value="Peptidase_M50"/>
</dbReference>
<protein>
    <recommendedName>
        <fullName evidence="11">Zinc metalloprotease</fullName>
        <ecNumber evidence="11">3.4.24.-</ecNumber>
    </recommendedName>
</protein>
<evidence type="ECO:0000256" key="2">
    <source>
        <dbReference type="ARBA" id="ARBA00004141"/>
    </source>
</evidence>
<evidence type="ECO:0000256" key="7">
    <source>
        <dbReference type="ARBA" id="ARBA00022833"/>
    </source>
</evidence>
<comment type="similarity">
    <text evidence="3 11">Belongs to the peptidase M50B family.</text>
</comment>
<keyword evidence="9 11" id="KW-0482">Metalloprotease</keyword>
<evidence type="ECO:0000259" key="12">
    <source>
        <dbReference type="SMART" id="SM00228"/>
    </source>
</evidence>
<feature type="domain" description="PDZ" evidence="12">
    <location>
        <begin position="210"/>
        <end position="279"/>
    </location>
</feature>
<reference evidence="13 14" key="1">
    <citation type="submission" date="2016-10" db="EMBL/GenBank/DDBJ databases">
        <authorList>
            <person name="de Groot N.N."/>
        </authorList>
    </citation>
    <scope>NUCLEOTIDE SEQUENCE [LARGE SCALE GENOMIC DNA]</scope>
    <source>
        <strain evidence="13 14">HL3</strain>
    </source>
</reference>
<organism evidence="13 14">
    <name type="scientific">Thiohalospira halophila DSM 15071</name>
    <dbReference type="NCBI Taxonomy" id="1123397"/>
    <lineage>
        <taxon>Bacteria</taxon>
        <taxon>Pseudomonadati</taxon>
        <taxon>Pseudomonadota</taxon>
        <taxon>Gammaproteobacteria</taxon>
        <taxon>Thiohalospirales</taxon>
        <taxon>Thiohalospiraceae</taxon>
        <taxon>Thiohalospira</taxon>
    </lineage>
</organism>
<evidence type="ECO:0000256" key="10">
    <source>
        <dbReference type="ARBA" id="ARBA00023136"/>
    </source>
</evidence>
<dbReference type="CDD" id="cd06163">
    <property type="entry name" value="S2P-M50_PDZ_RseP-like"/>
    <property type="match status" value="1"/>
</dbReference>
<dbReference type="GO" id="GO:0046872">
    <property type="term" value="F:metal ion binding"/>
    <property type="evidence" value="ECO:0007669"/>
    <property type="project" value="UniProtKB-KW"/>
</dbReference>
<keyword evidence="6 11" id="KW-0378">Hydrolase</keyword>
<evidence type="ECO:0000256" key="3">
    <source>
        <dbReference type="ARBA" id="ARBA00007931"/>
    </source>
</evidence>
<keyword evidence="8 11" id="KW-1133">Transmembrane helix</keyword>
<dbReference type="Proteomes" id="UP000198611">
    <property type="component" value="Unassembled WGS sequence"/>
</dbReference>
<dbReference type="GO" id="GO:0016020">
    <property type="term" value="C:membrane"/>
    <property type="evidence" value="ECO:0007669"/>
    <property type="project" value="UniProtKB-SubCell"/>
</dbReference>
<feature type="domain" description="PDZ" evidence="12">
    <location>
        <begin position="116"/>
        <end position="187"/>
    </location>
</feature>
<comment type="caution">
    <text evidence="11">Lacks conserved residue(s) required for the propagation of feature annotation.</text>
</comment>
<accession>A0A1I1PBC7</accession>
<dbReference type="STRING" id="1123397.SAMN05660831_00700"/>
<dbReference type="InterPro" id="IPR036034">
    <property type="entry name" value="PDZ_sf"/>
</dbReference>
<proteinExistence type="inferred from homology"/>
<evidence type="ECO:0000313" key="14">
    <source>
        <dbReference type="Proteomes" id="UP000198611"/>
    </source>
</evidence>
<dbReference type="RefSeq" id="WP_093427331.1">
    <property type="nucleotide sequence ID" value="NZ_FOMJ01000001.1"/>
</dbReference>
<dbReference type="InterPro" id="IPR041489">
    <property type="entry name" value="PDZ_6"/>
</dbReference>
<evidence type="ECO:0000256" key="9">
    <source>
        <dbReference type="ARBA" id="ARBA00023049"/>
    </source>
</evidence>
<dbReference type="InterPro" id="IPR001478">
    <property type="entry name" value="PDZ"/>
</dbReference>
<keyword evidence="10 11" id="KW-0472">Membrane</keyword>
<evidence type="ECO:0000256" key="8">
    <source>
        <dbReference type="ARBA" id="ARBA00022989"/>
    </source>
</evidence>
<name>A0A1I1PBC7_9GAMM</name>
<dbReference type="PANTHER" id="PTHR42837:SF2">
    <property type="entry name" value="MEMBRANE METALLOPROTEASE ARASP2, CHLOROPLASTIC-RELATED"/>
    <property type="match status" value="1"/>
</dbReference>
<dbReference type="Pfam" id="PF17820">
    <property type="entry name" value="PDZ_6"/>
    <property type="match status" value="2"/>
</dbReference>
<dbReference type="EMBL" id="FOMJ01000001">
    <property type="protein sequence ID" value="SFD07016.1"/>
    <property type="molecule type" value="Genomic_DNA"/>
</dbReference>
<dbReference type="NCBIfam" id="TIGR00054">
    <property type="entry name" value="RIP metalloprotease RseP"/>
    <property type="match status" value="1"/>
</dbReference>